<sequence length="85" mass="9794">MSRIVLFAIIYFVVCESLHHDIFFPCNDPFAVTRSTLCCRRIYRASGSFFVGPGRIDLEAFSKAQVVPKRFESKKDRKKGKIHLP</sequence>
<comment type="caution">
    <text evidence="2">The sequence shown here is derived from an EMBL/GenBank/DDBJ whole genome shotgun (WGS) entry which is preliminary data.</text>
</comment>
<keyword evidence="1" id="KW-0732">Signal</keyword>
<dbReference type="AlphaFoldDB" id="A0AAV4NH90"/>
<protein>
    <submittedName>
        <fullName evidence="2">Uncharacterized protein</fullName>
    </submittedName>
</protein>
<evidence type="ECO:0000256" key="1">
    <source>
        <dbReference type="SAM" id="SignalP"/>
    </source>
</evidence>
<feature type="signal peptide" evidence="1">
    <location>
        <begin position="1"/>
        <end position="17"/>
    </location>
</feature>
<evidence type="ECO:0000313" key="2">
    <source>
        <dbReference type="EMBL" id="GIX83719.1"/>
    </source>
</evidence>
<proteinExistence type="predicted"/>
<evidence type="ECO:0000313" key="3">
    <source>
        <dbReference type="Proteomes" id="UP001054945"/>
    </source>
</evidence>
<reference evidence="2 3" key="1">
    <citation type="submission" date="2021-06" db="EMBL/GenBank/DDBJ databases">
        <title>Caerostris extrusa draft genome.</title>
        <authorList>
            <person name="Kono N."/>
            <person name="Arakawa K."/>
        </authorList>
    </citation>
    <scope>NUCLEOTIDE SEQUENCE [LARGE SCALE GENOMIC DNA]</scope>
</reference>
<dbReference type="Proteomes" id="UP001054945">
    <property type="component" value="Unassembled WGS sequence"/>
</dbReference>
<organism evidence="2 3">
    <name type="scientific">Caerostris extrusa</name>
    <name type="common">Bark spider</name>
    <name type="synonym">Caerostris bankana</name>
    <dbReference type="NCBI Taxonomy" id="172846"/>
    <lineage>
        <taxon>Eukaryota</taxon>
        <taxon>Metazoa</taxon>
        <taxon>Ecdysozoa</taxon>
        <taxon>Arthropoda</taxon>
        <taxon>Chelicerata</taxon>
        <taxon>Arachnida</taxon>
        <taxon>Araneae</taxon>
        <taxon>Araneomorphae</taxon>
        <taxon>Entelegynae</taxon>
        <taxon>Araneoidea</taxon>
        <taxon>Araneidae</taxon>
        <taxon>Caerostris</taxon>
    </lineage>
</organism>
<gene>
    <name evidence="2" type="ORF">CEXT_607121</name>
</gene>
<feature type="chain" id="PRO_5043797620" evidence="1">
    <location>
        <begin position="18"/>
        <end position="85"/>
    </location>
</feature>
<keyword evidence="3" id="KW-1185">Reference proteome</keyword>
<accession>A0AAV4NH90</accession>
<name>A0AAV4NH90_CAEEX</name>
<dbReference type="EMBL" id="BPLR01020898">
    <property type="protein sequence ID" value="GIX83719.1"/>
    <property type="molecule type" value="Genomic_DNA"/>
</dbReference>